<feature type="region of interest" description="Disordered" evidence="1">
    <location>
        <begin position="81"/>
        <end position="104"/>
    </location>
</feature>
<dbReference type="RefSeq" id="WP_150420097.1">
    <property type="nucleotide sequence ID" value="NZ_VYRZ01000003.1"/>
</dbReference>
<keyword evidence="4" id="KW-1185">Reference proteome</keyword>
<proteinExistence type="predicted"/>
<dbReference type="CDD" id="cd00093">
    <property type="entry name" value="HTH_XRE"/>
    <property type="match status" value="1"/>
</dbReference>
<dbReference type="OrthoDB" id="5074092at2"/>
<evidence type="ECO:0000313" key="4">
    <source>
        <dbReference type="Proteomes" id="UP000327039"/>
    </source>
</evidence>
<dbReference type="Proteomes" id="UP000327039">
    <property type="component" value="Unassembled WGS sequence"/>
</dbReference>
<dbReference type="SMART" id="SM00530">
    <property type="entry name" value="HTH_XRE"/>
    <property type="match status" value="1"/>
</dbReference>
<reference evidence="4" key="1">
    <citation type="submission" date="2019-09" db="EMBL/GenBank/DDBJ databases">
        <title>Mumia zhuanghuii sp. nov. isolated from the intestinal contents of plateau pika (Ochotona curzoniae) in the Qinghai-Tibet plateau of China.</title>
        <authorList>
            <person name="Tian Z."/>
        </authorList>
    </citation>
    <scope>NUCLEOTIDE SEQUENCE [LARGE SCALE GENOMIC DNA]</scope>
    <source>
        <strain evidence="4">DSM 25564</strain>
    </source>
</reference>
<dbReference type="Pfam" id="PF13443">
    <property type="entry name" value="HTH_26"/>
    <property type="match status" value="1"/>
</dbReference>
<dbReference type="GO" id="GO:0003677">
    <property type="term" value="F:DNA binding"/>
    <property type="evidence" value="ECO:0007669"/>
    <property type="project" value="InterPro"/>
</dbReference>
<dbReference type="InterPro" id="IPR010982">
    <property type="entry name" value="Lambda_DNA-bd_dom_sf"/>
</dbReference>
<sequence length="104" mass="10989">MADTLLSARVARQVRAILAQRKITQERLAEATGIPMRTLARRLHRTHPSALSIEELALIADALGLGIVDLLPDAIAKTAAARTPPTAARPAASAIERPAAVAVR</sequence>
<comment type="caution">
    <text evidence="3">The sequence shown here is derived from an EMBL/GenBank/DDBJ whole genome shotgun (WGS) entry which is preliminary data.</text>
</comment>
<protein>
    <submittedName>
        <fullName evidence="3">Helix-turn-helix transcriptional regulator</fullName>
    </submittedName>
</protein>
<feature type="domain" description="HTH cro/C1-type" evidence="2">
    <location>
        <begin position="14"/>
        <end position="70"/>
    </location>
</feature>
<name>A0A5J5IR37_9MICO</name>
<dbReference type="AlphaFoldDB" id="A0A5J5IR37"/>
<dbReference type="PROSITE" id="PS50943">
    <property type="entry name" value="HTH_CROC1"/>
    <property type="match status" value="1"/>
</dbReference>
<gene>
    <name evidence="3" type="ORF">F6B42_12980</name>
</gene>
<evidence type="ECO:0000313" key="3">
    <source>
        <dbReference type="EMBL" id="KAA9085375.1"/>
    </source>
</evidence>
<dbReference type="SUPFAM" id="SSF47413">
    <property type="entry name" value="lambda repressor-like DNA-binding domains"/>
    <property type="match status" value="1"/>
</dbReference>
<dbReference type="InterPro" id="IPR001387">
    <property type="entry name" value="Cro/C1-type_HTH"/>
</dbReference>
<evidence type="ECO:0000259" key="2">
    <source>
        <dbReference type="PROSITE" id="PS50943"/>
    </source>
</evidence>
<organism evidence="3 4">
    <name type="scientific">Microbacterium radiodurans</name>
    <dbReference type="NCBI Taxonomy" id="661398"/>
    <lineage>
        <taxon>Bacteria</taxon>
        <taxon>Bacillati</taxon>
        <taxon>Actinomycetota</taxon>
        <taxon>Actinomycetes</taxon>
        <taxon>Micrococcales</taxon>
        <taxon>Microbacteriaceae</taxon>
        <taxon>Microbacterium</taxon>
    </lineage>
</organism>
<dbReference type="EMBL" id="VYRZ01000003">
    <property type="protein sequence ID" value="KAA9085375.1"/>
    <property type="molecule type" value="Genomic_DNA"/>
</dbReference>
<evidence type="ECO:0000256" key="1">
    <source>
        <dbReference type="SAM" id="MobiDB-lite"/>
    </source>
</evidence>
<dbReference type="Gene3D" id="1.10.260.40">
    <property type="entry name" value="lambda repressor-like DNA-binding domains"/>
    <property type="match status" value="1"/>
</dbReference>
<accession>A0A5J5IR37</accession>